<sequence>MAWRIELTDEAAKQLKKIGHADAKRIRDDLRSRLQPLEDPRQLGKSLTGQLGELWRYRVGDYRLIASIEDDEILILVVRIGHRRKVYR</sequence>
<comment type="similarity">
    <text evidence="1">Belongs to the RelE toxin family.</text>
</comment>
<evidence type="ECO:0000313" key="4">
    <source>
        <dbReference type="Proteomes" id="UP000740754"/>
    </source>
</evidence>
<keyword evidence="2" id="KW-1277">Toxin-antitoxin system</keyword>
<dbReference type="Gene3D" id="3.30.2310.20">
    <property type="entry name" value="RelE-like"/>
    <property type="match status" value="1"/>
</dbReference>
<comment type="caution">
    <text evidence="3">The sequence shown here is derived from an EMBL/GenBank/DDBJ whole genome shotgun (WGS) entry which is preliminary data.</text>
</comment>
<dbReference type="NCBIfam" id="TIGR02385">
    <property type="entry name" value="RelE_StbE"/>
    <property type="match status" value="1"/>
</dbReference>
<dbReference type="PANTHER" id="PTHR35601">
    <property type="entry name" value="TOXIN RELE"/>
    <property type="match status" value="1"/>
</dbReference>
<dbReference type="SUPFAM" id="SSF143011">
    <property type="entry name" value="RelE-like"/>
    <property type="match status" value="1"/>
</dbReference>
<dbReference type="Pfam" id="PF05016">
    <property type="entry name" value="ParE_toxin"/>
    <property type="match status" value="1"/>
</dbReference>
<dbReference type="RefSeq" id="WP_168667456.1">
    <property type="nucleotide sequence ID" value="NZ_JAAXKX010000005.1"/>
</dbReference>
<dbReference type="PANTHER" id="PTHR35601:SF1">
    <property type="entry name" value="TOXIN RELE"/>
    <property type="match status" value="1"/>
</dbReference>
<proteinExistence type="inferred from homology"/>
<evidence type="ECO:0000313" key="3">
    <source>
        <dbReference type="EMBL" id="NKN32687.1"/>
    </source>
</evidence>
<name>A0ABX1I5F7_9GAMM</name>
<evidence type="ECO:0000256" key="1">
    <source>
        <dbReference type="ARBA" id="ARBA00006226"/>
    </source>
</evidence>
<evidence type="ECO:0000256" key="2">
    <source>
        <dbReference type="ARBA" id="ARBA00022649"/>
    </source>
</evidence>
<dbReference type="EMBL" id="JAAXKX010000005">
    <property type="protein sequence ID" value="NKN32687.1"/>
    <property type="molecule type" value="Genomic_DNA"/>
</dbReference>
<gene>
    <name evidence="3" type="ORF">HF203_05560</name>
</gene>
<organism evidence="3 4">
    <name type="scientific">Marichromatium bheemlicum</name>
    <dbReference type="NCBI Taxonomy" id="365339"/>
    <lineage>
        <taxon>Bacteria</taxon>
        <taxon>Pseudomonadati</taxon>
        <taxon>Pseudomonadota</taxon>
        <taxon>Gammaproteobacteria</taxon>
        <taxon>Chromatiales</taxon>
        <taxon>Chromatiaceae</taxon>
        <taxon>Marichromatium</taxon>
    </lineage>
</organism>
<keyword evidence="4" id="KW-1185">Reference proteome</keyword>
<accession>A0ABX1I5F7</accession>
<protein>
    <submittedName>
        <fullName evidence="3">Type II toxin-antitoxin system RelE/ParE family toxin</fullName>
    </submittedName>
</protein>
<reference evidence="3 4" key="1">
    <citation type="submission" date="2020-04" db="EMBL/GenBank/DDBJ databases">
        <title>Draft Whole-Genome sequence of Marichromatium bheemlicum DSM 18632, type strain.</title>
        <authorList>
            <person name="Kyndt J.A."/>
            <person name="Meyer T.E."/>
        </authorList>
    </citation>
    <scope>NUCLEOTIDE SEQUENCE [LARGE SCALE GENOMIC DNA]</scope>
    <source>
        <strain evidence="3 4">DSM 18632</strain>
    </source>
</reference>
<dbReference type="InterPro" id="IPR007712">
    <property type="entry name" value="RelE/ParE_toxin"/>
</dbReference>
<dbReference type="Proteomes" id="UP000740754">
    <property type="component" value="Unassembled WGS sequence"/>
</dbReference>
<dbReference type="InterPro" id="IPR035093">
    <property type="entry name" value="RelE/ParE_toxin_dom_sf"/>
</dbReference>